<dbReference type="Pfam" id="PF01844">
    <property type="entry name" value="HNH"/>
    <property type="match status" value="1"/>
</dbReference>
<comment type="caution">
    <text evidence="2">The sequence shown here is derived from an EMBL/GenBank/DDBJ whole genome shotgun (WGS) entry which is preliminary data.</text>
</comment>
<dbReference type="GO" id="GO:0003676">
    <property type="term" value="F:nucleic acid binding"/>
    <property type="evidence" value="ECO:0007669"/>
    <property type="project" value="InterPro"/>
</dbReference>
<dbReference type="AlphaFoldDB" id="A0AAV3IRF7"/>
<dbReference type="RefSeq" id="WP_004884847.1">
    <property type="nucleotide sequence ID" value="NZ_KB849569.1"/>
</dbReference>
<reference evidence="2 3" key="1">
    <citation type="submission" date="2013-02" db="EMBL/GenBank/DDBJ databases">
        <title>The Genome Sequence of Acinetobacter nosocomialis NIPH 386.</title>
        <authorList>
            <consortium name="The Broad Institute Genome Sequencing Platform"/>
            <consortium name="The Broad Institute Genome Sequencing Center for Infectious Disease"/>
            <person name="Cerqueira G."/>
            <person name="Feldgarden M."/>
            <person name="Courvalin P."/>
            <person name="Perichon B."/>
            <person name="Grillot-Courvalin C."/>
            <person name="Clermont D."/>
            <person name="Rocha E."/>
            <person name="Yoon E.-J."/>
            <person name="Nemec A."/>
            <person name="Walker B."/>
            <person name="Young S.K."/>
            <person name="Zeng Q."/>
            <person name="Gargeya S."/>
            <person name="Fitzgerald M."/>
            <person name="Haas B."/>
            <person name="Abouelleil A."/>
            <person name="Alvarado L."/>
            <person name="Arachchi H.M."/>
            <person name="Berlin A.M."/>
            <person name="Chapman S.B."/>
            <person name="Dewar J."/>
            <person name="Goldberg J."/>
            <person name="Griggs A."/>
            <person name="Gujja S."/>
            <person name="Hansen M."/>
            <person name="Howarth C."/>
            <person name="Imamovic A."/>
            <person name="Larimer J."/>
            <person name="McCowan C."/>
            <person name="Murphy C."/>
            <person name="Neiman D."/>
            <person name="Pearson M."/>
            <person name="Priest M."/>
            <person name="Roberts A."/>
            <person name="Saif S."/>
            <person name="Shea T."/>
            <person name="Sisk P."/>
            <person name="Sykes S."/>
            <person name="Wortman J."/>
            <person name="Nusbaum C."/>
            <person name="Birren B."/>
        </authorList>
    </citation>
    <scope>NUCLEOTIDE SEQUENCE [LARGE SCALE GENOMIC DNA]</scope>
    <source>
        <strain evidence="2 3">NIPH 386</strain>
    </source>
</reference>
<dbReference type="GO" id="GO:0008270">
    <property type="term" value="F:zinc ion binding"/>
    <property type="evidence" value="ECO:0007669"/>
    <property type="project" value="InterPro"/>
</dbReference>
<dbReference type="GO" id="GO:0004519">
    <property type="term" value="F:endonuclease activity"/>
    <property type="evidence" value="ECO:0007669"/>
    <property type="project" value="InterPro"/>
</dbReference>
<name>A0AAV3IRF7_ACINO</name>
<organism evidence="2 3">
    <name type="scientific">Acinetobacter nosocomialis NIPH 386</name>
    <dbReference type="NCBI Taxonomy" id="1217985"/>
    <lineage>
        <taxon>Bacteria</taxon>
        <taxon>Pseudomonadati</taxon>
        <taxon>Pseudomonadota</taxon>
        <taxon>Gammaproteobacteria</taxon>
        <taxon>Moraxellales</taxon>
        <taxon>Moraxellaceae</taxon>
        <taxon>Acinetobacter</taxon>
        <taxon>Acinetobacter calcoaceticus/baumannii complex</taxon>
    </lineage>
</organism>
<sequence length="223" mass="26038">MPDIKKQISFSIQIRNFLKKKSKDPDFKYTDWSESDLEEVRKIIRNFYRDEQNGKCSYCRKDISLQSASNCHVEHILPKSKYLKFIFEPKNLCVICADCNEIKREKETFDYSNEILKNTDIKLYPRSSSSFLIVHPHFDNYNDHIKILNGGNYIDLSPKGNRTIGVCKLNKILHKFGWPDEPSTLEEILTTAKKLFENDDPLTQIRVIKQLGVQINSNSDILT</sequence>
<dbReference type="EMBL" id="APPP01000009">
    <property type="protein sequence ID" value="ENV41910.1"/>
    <property type="molecule type" value="Genomic_DNA"/>
</dbReference>
<proteinExistence type="predicted"/>
<dbReference type="Proteomes" id="UP000013028">
    <property type="component" value="Unassembled WGS sequence"/>
</dbReference>
<protein>
    <submittedName>
        <fullName evidence="2">TIGR02646 family protein</fullName>
    </submittedName>
</protein>
<dbReference type="InterPro" id="IPR002711">
    <property type="entry name" value="HNH"/>
</dbReference>
<gene>
    <name evidence="2" type="ORF">F958_01044</name>
</gene>
<dbReference type="Gene3D" id="1.10.30.50">
    <property type="match status" value="1"/>
</dbReference>
<accession>A0AAV3IRF7</accession>
<evidence type="ECO:0000313" key="2">
    <source>
        <dbReference type="EMBL" id="ENV41910.1"/>
    </source>
</evidence>
<feature type="domain" description="HNH" evidence="1">
    <location>
        <begin position="56"/>
        <end position="104"/>
    </location>
</feature>
<evidence type="ECO:0000259" key="1">
    <source>
        <dbReference type="Pfam" id="PF01844"/>
    </source>
</evidence>
<evidence type="ECO:0000313" key="3">
    <source>
        <dbReference type="Proteomes" id="UP000013028"/>
    </source>
</evidence>